<dbReference type="SUPFAM" id="SSF53474">
    <property type="entry name" value="alpha/beta-Hydrolases"/>
    <property type="match status" value="1"/>
</dbReference>
<sequence length="234" mass="24572">MATYILVPGAWLGAWAWRDVAAGLRGRGHEVYALSLTGLGERSHLAGPEVGLDTHIADIVNLVESEDLREVILVAHSYSGAPVTGAADRLGERLSRVVWVDSAPFADGMGMTAFVSPEELCDDPVSIPFPGGANLAAGDSGRGLTAEHVALLDARAKPHPRKSYTDALSLTGGQTARNVLIAADDTRGMVAAGLPILSFFGEDFDRFDLDTGHWPMLSAPGELAEVLSKVASGD</sequence>
<dbReference type="Gene3D" id="3.40.50.1820">
    <property type="entry name" value="alpha/beta hydrolase"/>
    <property type="match status" value="1"/>
</dbReference>
<evidence type="ECO:0000313" key="2">
    <source>
        <dbReference type="EMBL" id="GLZ78692.1"/>
    </source>
</evidence>
<dbReference type="Pfam" id="PF12697">
    <property type="entry name" value="Abhydrolase_6"/>
    <property type="match status" value="1"/>
</dbReference>
<dbReference type="RefSeq" id="WP_285663840.1">
    <property type="nucleotide sequence ID" value="NZ_BSTX01000002.1"/>
</dbReference>
<dbReference type="InterPro" id="IPR052897">
    <property type="entry name" value="Sec-Metab_Biosynth_Hydrolase"/>
</dbReference>
<proteinExistence type="predicted"/>
<dbReference type="GO" id="GO:0003824">
    <property type="term" value="F:catalytic activity"/>
    <property type="evidence" value="ECO:0007669"/>
    <property type="project" value="UniProtKB-ARBA"/>
</dbReference>
<dbReference type="AlphaFoldDB" id="A0A9W6SMV6"/>
<feature type="domain" description="AB hydrolase-1" evidence="1">
    <location>
        <begin position="5"/>
        <end position="225"/>
    </location>
</feature>
<comment type="caution">
    <text evidence="2">The sequence shown here is derived from an EMBL/GenBank/DDBJ whole genome shotgun (WGS) entry which is preliminary data.</text>
</comment>
<name>A0A9W6SMV6_9ACTN</name>
<reference evidence="2" key="1">
    <citation type="submission" date="2023-03" db="EMBL/GenBank/DDBJ databases">
        <title>Actinorhabdospora filicis NBRC 111898.</title>
        <authorList>
            <person name="Ichikawa N."/>
            <person name="Sato H."/>
            <person name="Tonouchi N."/>
        </authorList>
    </citation>
    <scope>NUCLEOTIDE SEQUENCE</scope>
    <source>
        <strain evidence="2">NBRC 111898</strain>
    </source>
</reference>
<gene>
    <name evidence="2" type="ORF">Afil01_34990</name>
</gene>
<dbReference type="PANTHER" id="PTHR37017">
    <property type="entry name" value="AB HYDROLASE-1 DOMAIN-CONTAINING PROTEIN-RELATED"/>
    <property type="match status" value="1"/>
</dbReference>
<evidence type="ECO:0000313" key="3">
    <source>
        <dbReference type="Proteomes" id="UP001165079"/>
    </source>
</evidence>
<accession>A0A9W6SMV6</accession>
<dbReference type="InterPro" id="IPR029058">
    <property type="entry name" value="AB_hydrolase_fold"/>
</dbReference>
<organism evidence="2 3">
    <name type="scientific">Actinorhabdospora filicis</name>
    <dbReference type="NCBI Taxonomy" id="1785913"/>
    <lineage>
        <taxon>Bacteria</taxon>
        <taxon>Bacillati</taxon>
        <taxon>Actinomycetota</taxon>
        <taxon>Actinomycetes</taxon>
        <taxon>Micromonosporales</taxon>
        <taxon>Micromonosporaceae</taxon>
        <taxon>Actinorhabdospora</taxon>
    </lineage>
</organism>
<dbReference type="EMBL" id="BSTX01000002">
    <property type="protein sequence ID" value="GLZ78692.1"/>
    <property type="molecule type" value="Genomic_DNA"/>
</dbReference>
<dbReference type="PANTHER" id="PTHR37017:SF11">
    <property type="entry name" value="ESTERASE_LIPASE_THIOESTERASE DOMAIN-CONTAINING PROTEIN"/>
    <property type="match status" value="1"/>
</dbReference>
<evidence type="ECO:0000259" key="1">
    <source>
        <dbReference type="Pfam" id="PF12697"/>
    </source>
</evidence>
<protein>
    <recommendedName>
        <fullName evidence="1">AB hydrolase-1 domain-containing protein</fullName>
    </recommendedName>
</protein>
<dbReference type="Proteomes" id="UP001165079">
    <property type="component" value="Unassembled WGS sequence"/>
</dbReference>
<dbReference type="InterPro" id="IPR000073">
    <property type="entry name" value="AB_hydrolase_1"/>
</dbReference>
<keyword evidence="3" id="KW-1185">Reference proteome</keyword>